<evidence type="ECO:0000313" key="7">
    <source>
        <dbReference type="EMBL" id="MFD1836009.1"/>
    </source>
</evidence>
<dbReference type="Gene3D" id="3.30.1360.20">
    <property type="entry name" value="Transcriptional coactivator/pterin dehydratase"/>
    <property type="match status" value="1"/>
</dbReference>
<sequence>MADAEQTLTSTEIAASLPSGWTQSGESITAGYDTGDFATGLDLVNRIGAAAEAAAHHPDLTLTYPSVTVTLTSHDVGGVTRRDLDLAEIVAQHAATLGVSPAHG</sequence>
<dbReference type="PANTHER" id="PTHR12599">
    <property type="entry name" value="PTERIN-4-ALPHA-CARBINOLAMINE DEHYDRATASE"/>
    <property type="match status" value="1"/>
</dbReference>
<dbReference type="CDD" id="cd00488">
    <property type="entry name" value="PCD_DCoH"/>
    <property type="match status" value="1"/>
</dbReference>
<evidence type="ECO:0000256" key="2">
    <source>
        <dbReference type="ARBA" id="ARBA00006472"/>
    </source>
</evidence>
<comment type="similarity">
    <text evidence="2">Belongs to the pterin-4-alpha-carbinolamine dehydratase family.</text>
</comment>
<dbReference type="GO" id="GO:0008124">
    <property type="term" value="F:4-alpha-hydroxytetrahydrobiopterin dehydratase activity"/>
    <property type="evidence" value="ECO:0007669"/>
    <property type="project" value="UniProtKB-EC"/>
</dbReference>
<accession>A0ABW4PYW0</accession>
<dbReference type="Pfam" id="PF01329">
    <property type="entry name" value="Pterin_4a"/>
    <property type="match status" value="1"/>
</dbReference>
<dbReference type="EC" id="4.2.1.96" evidence="3"/>
<evidence type="ECO:0000256" key="4">
    <source>
        <dbReference type="ARBA" id="ARBA00021735"/>
    </source>
</evidence>
<evidence type="ECO:0000256" key="5">
    <source>
        <dbReference type="ARBA" id="ARBA00023239"/>
    </source>
</evidence>
<proteinExistence type="inferred from homology"/>
<organism evidence="7 8">
    <name type="scientific">Brachybacterium rhamnosum</name>
    <dbReference type="NCBI Taxonomy" id="173361"/>
    <lineage>
        <taxon>Bacteria</taxon>
        <taxon>Bacillati</taxon>
        <taxon>Actinomycetota</taxon>
        <taxon>Actinomycetes</taxon>
        <taxon>Micrococcales</taxon>
        <taxon>Dermabacteraceae</taxon>
        <taxon>Brachybacterium</taxon>
    </lineage>
</organism>
<keyword evidence="5 7" id="KW-0456">Lyase</keyword>
<protein>
    <recommendedName>
        <fullName evidence="4">Putative pterin-4-alpha-carbinolamine dehydratase</fullName>
        <ecNumber evidence="3">4.2.1.96</ecNumber>
    </recommendedName>
</protein>
<feature type="region of interest" description="Disordered" evidence="6">
    <location>
        <begin position="1"/>
        <end position="25"/>
    </location>
</feature>
<evidence type="ECO:0000256" key="3">
    <source>
        <dbReference type="ARBA" id="ARBA00013252"/>
    </source>
</evidence>
<dbReference type="RefSeq" id="WP_137770627.1">
    <property type="nucleotide sequence ID" value="NZ_BAAAIS010000003.1"/>
</dbReference>
<name>A0ABW4PYW0_9MICO</name>
<dbReference type="NCBIfam" id="NF002017">
    <property type="entry name" value="PRK00823.1-2"/>
    <property type="match status" value="1"/>
</dbReference>
<reference evidence="8" key="1">
    <citation type="journal article" date="2019" name="Int. J. Syst. Evol. Microbiol.">
        <title>The Global Catalogue of Microorganisms (GCM) 10K type strain sequencing project: providing services to taxonomists for standard genome sequencing and annotation.</title>
        <authorList>
            <consortium name="The Broad Institute Genomics Platform"/>
            <consortium name="The Broad Institute Genome Sequencing Center for Infectious Disease"/>
            <person name="Wu L."/>
            <person name="Ma J."/>
        </authorList>
    </citation>
    <scope>NUCLEOTIDE SEQUENCE [LARGE SCALE GENOMIC DNA]</scope>
    <source>
        <strain evidence="8">JCM 11650</strain>
    </source>
</reference>
<comment type="catalytic activity">
    <reaction evidence="1">
        <text>(4aS,6R)-4a-hydroxy-L-erythro-5,6,7,8-tetrahydrobiopterin = (6R)-L-erythro-6,7-dihydrobiopterin + H2O</text>
        <dbReference type="Rhea" id="RHEA:11920"/>
        <dbReference type="ChEBI" id="CHEBI:15377"/>
        <dbReference type="ChEBI" id="CHEBI:15642"/>
        <dbReference type="ChEBI" id="CHEBI:43120"/>
        <dbReference type="EC" id="4.2.1.96"/>
    </reaction>
</comment>
<dbReference type="EMBL" id="JBHUFL010000003">
    <property type="protein sequence ID" value="MFD1836009.1"/>
    <property type="molecule type" value="Genomic_DNA"/>
</dbReference>
<evidence type="ECO:0000313" key="8">
    <source>
        <dbReference type="Proteomes" id="UP001597280"/>
    </source>
</evidence>
<keyword evidence="8" id="KW-1185">Reference proteome</keyword>
<dbReference type="InterPro" id="IPR001533">
    <property type="entry name" value="Pterin_deHydtase"/>
</dbReference>
<evidence type="ECO:0000256" key="6">
    <source>
        <dbReference type="SAM" id="MobiDB-lite"/>
    </source>
</evidence>
<dbReference type="Proteomes" id="UP001597280">
    <property type="component" value="Unassembled WGS sequence"/>
</dbReference>
<dbReference type="PANTHER" id="PTHR12599:SF0">
    <property type="entry name" value="PTERIN-4-ALPHA-CARBINOLAMINE DEHYDRATASE"/>
    <property type="match status" value="1"/>
</dbReference>
<dbReference type="SUPFAM" id="SSF55248">
    <property type="entry name" value="PCD-like"/>
    <property type="match status" value="1"/>
</dbReference>
<evidence type="ECO:0000256" key="1">
    <source>
        <dbReference type="ARBA" id="ARBA00001554"/>
    </source>
</evidence>
<comment type="caution">
    <text evidence="7">The sequence shown here is derived from an EMBL/GenBank/DDBJ whole genome shotgun (WGS) entry which is preliminary data.</text>
</comment>
<gene>
    <name evidence="7" type="ORF">ACFSDA_13125</name>
</gene>
<dbReference type="InterPro" id="IPR036428">
    <property type="entry name" value="PCD_sf"/>
</dbReference>